<dbReference type="Proteomes" id="UP000645257">
    <property type="component" value="Unassembled WGS sequence"/>
</dbReference>
<gene>
    <name evidence="2" type="ORF">GCM10011289_18150</name>
</gene>
<keyword evidence="1" id="KW-0732">Signal</keyword>
<dbReference type="Pfam" id="PF11308">
    <property type="entry name" value="Glyco_hydro_129"/>
    <property type="match status" value="1"/>
</dbReference>
<dbReference type="EMBL" id="BMYX01000009">
    <property type="protein sequence ID" value="GGY15317.1"/>
    <property type="molecule type" value="Genomic_DNA"/>
</dbReference>
<dbReference type="InterPro" id="IPR021459">
    <property type="entry name" value="GH101-related"/>
</dbReference>
<feature type="chain" id="PRO_5036873701" description="Glycosyl hydrolase family 101" evidence="1">
    <location>
        <begin position="22"/>
        <end position="748"/>
    </location>
</feature>
<dbReference type="AlphaFoldDB" id="A0A918UA57"/>
<organism evidence="2 3">
    <name type="scientific">Paludibacterium paludis</name>
    <dbReference type="NCBI Taxonomy" id="1225769"/>
    <lineage>
        <taxon>Bacteria</taxon>
        <taxon>Pseudomonadati</taxon>
        <taxon>Pseudomonadota</taxon>
        <taxon>Betaproteobacteria</taxon>
        <taxon>Neisseriales</taxon>
        <taxon>Chromobacteriaceae</taxon>
        <taxon>Paludibacterium</taxon>
    </lineage>
</organism>
<name>A0A918UA57_9NEIS</name>
<accession>A0A918UA57</accession>
<protein>
    <recommendedName>
        <fullName evidence="4">Glycosyl hydrolase family 101</fullName>
    </recommendedName>
</protein>
<comment type="caution">
    <text evidence="2">The sequence shown here is derived from an EMBL/GenBank/DDBJ whole genome shotgun (WGS) entry which is preliminary data.</text>
</comment>
<evidence type="ECO:0008006" key="4">
    <source>
        <dbReference type="Google" id="ProtNLM"/>
    </source>
</evidence>
<feature type="signal peptide" evidence="1">
    <location>
        <begin position="1"/>
        <end position="21"/>
    </location>
</feature>
<keyword evidence="3" id="KW-1185">Reference proteome</keyword>
<reference evidence="2" key="1">
    <citation type="journal article" date="2014" name="Int. J. Syst. Evol. Microbiol.">
        <title>Complete genome sequence of Corynebacterium casei LMG S-19264T (=DSM 44701T), isolated from a smear-ripened cheese.</title>
        <authorList>
            <consortium name="US DOE Joint Genome Institute (JGI-PGF)"/>
            <person name="Walter F."/>
            <person name="Albersmeier A."/>
            <person name="Kalinowski J."/>
            <person name="Ruckert C."/>
        </authorList>
    </citation>
    <scope>NUCLEOTIDE SEQUENCE</scope>
    <source>
        <strain evidence="2">KCTC 32182</strain>
    </source>
</reference>
<proteinExistence type="predicted"/>
<sequence>MSLGRRLAPACLAVFPAWAFAGIVLTTPDWQVEIDPATLAIVATPTGRAPVPVSSGNTARQVGKLETGGNRASWQWENGAIRLAARLEGTDLLLTVHAERDGEIALINQPGKAMGRGLMLPLAEGSYFPAGDPLGQRFLPAHAKAGMNTSQDLGLPMWGLDHGSFTLSWLILNPFGNTLSFTGSVDGLAMTLTHRTTPLDRQEPALLMLHLGKGNDLLAGARRYRRWLKDEHRFVALADKIRARPAIAKLVGASHAYLWGNGLLGEGDIRDWPAWLATLKSETPLARDLRRHFEPEERRLLGRVTALPDRYQKRVLLAAFNQAAAQLARDATLTGSPDWDNLGPVYAKLRDAVYDTFSGSLGPDRTRFGGTLSVRNVNALEEAGLRRLWLGAESWEGGLWHPEAVAAGIRAGFLMSTYDSYETALKPGIRQDWLSAQLGERAYRDCGIIDAAGKSVAGFMGEGRYTSAACVRPILQKRVTALREAAGFNSWFLDAYATGMVFDDYRPGKQRGQAGQAVDNEASMAWVGERFGMPVGSENGNAATSLGIDFAHGMQVPVLGWGDADMQKNRASPYFLGRWYPDGEPEVFFKPVPLKEPFRTVYFAPEYRLPLYQAVFHDSIITTNHWLYDNLKFTNVRDDNLLAQMLYNVPPLVHLSTGTLPARIRVLTCVDRFFRPLHERLATVALTGFDWLSDDRKVQRTRFADGTELIANFSNEPRVAADRALAPLSLLAQEPGKPPGIFSAKHCR</sequence>
<evidence type="ECO:0000313" key="3">
    <source>
        <dbReference type="Proteomes" id="UP000645257"/>
    </source>
</evidence>
<evidence type="ECO:0000313" key="2">
    <source>
        <dbReference type="EMBL" id="GGY15317.1"/>
    </source>
</evidence>
<dbReference type="RefSeq" id="WP_189533513.1">
    <property type="nucleotide sequence ID" value="NZ_BMYX01000009.1"/>
</dbReference>
<reference evidence="2" key="2">
    <citation type="submission" date="2020-09" db="EMBL/GenBank/DDBJ databases">
        <authorList>
            <person name="Sun Q."/>
            <person name="Kim S."/>
        </authorList>
    </citation>
    <scope>NUCLEOTIDE SEQUENCE</scope>
    <source>
        <strain evidence="2">KCTC 32182</strain>
    </source>
</reference>
<evidence type="ECO:0000256" key="1">
    <source>
        <dbReference type="SAM" id="SignalP"/>
    </source>
</evidence>